<proteinExistence type="predicted"/>
<organism evidence="1 2">
    <name type="scientific">Ixodes persulcatus</name>
    <name type="common">Taiga tick</name>
    <dbReference type="NCBI Taxonomy" id="34615"/>
    <lineage>
        <taxon>Eukaryota</taxon>
        <taxon>Metazoa</taxon>
        <taxon>Ecdysozoa</taxon>
        <taxon>Arthropoda</taxon>
        <taxon>Chelicerata</taxon>
        <taxon>Arachnida</taxon>
        <taxon>Acari</taxon>
        <taxon>Parasitiformes</taxon>
        <taxon>Ixodida</taxon>
        <taxon>Ixodoidea</taxon>
        <taxon>Ixodidae</taxon>
        <taxon>Ixodinae</taxon>
        <taxon>Ixodes</taxon>
    </lineage>
</organism>
<comment type="caution">
    <text evidence="1">The sequence shown here is derived from an EMBL/GenBank/DDBJ whole genome shotgun (WGS) entry which is preliminary data.</text>
</comment>
<keyword evidence="2" id="KW-1185">Reference proteome</keyword>
<dbReference type="EMBL" id="JABSTQ010011265">
    <property type="protein sequence ID" value="KAG0413397.1"/>
    <property type="molecule type" value="Genomic_DNA"/>
</dbReference>
<dbReference type="Proteomes" id="UP000805193">
    <property type="component" value="Unassembled WGS sequence"/>
</dbReference>
<reference evidence="1 2" key="1">
    <citation type="journal article" date="2020" name="Cell">
        <title>Large-Scale Comparative Analyses of Tick Genomes Elucidate Their Genetic Diversity and Vector Capacities.</title>
        <authorList>
            <consortium name="Tick Genome and Microbiome Consortium (TIGMIC)"/>
            <person name="Jia N."/>
            <person name="Wang J."/>
            <person name="Shi W."/>
            <person name="Du L."/>
            <person name="Sun Y."/>
            <person name="Zhan W."/>
            <person name="Jiang J.F."/>
            <person name="Wang Q."/>
            <person name="Zhang B."/>
            <person name="Ji P."/>
            <person name="Bell-Sakyi L."/>
            <person name="Cui X.M."/>
            <person name="Yuan T.T."/>
            <person name="Jiang B.G."/>
            <person name="Yang W.F."/>
            <person name="Lam T.T."/>
            <person name="Chang Q.C."/>
            <person name="Ding S.J."/>
            <person name="Wang X.J."/>
            <person name="Zhu J.G."/>
            <person name="Ruan X.D."/>
            <person name="Zhao L."/>
            <person name="Wei J.T."/>
            <person name="Ye R.Z."/>
            <person name="Que T.C."/>
            <person name="Du C.H."/>
            <person name="Zhou Y.H."/>
            <person name="Cheng J.X."/>
            <person name="Dai P.F."/>
            <person name="Guo W.B."/>
            <person name="Han X.H."/>
            <person name="Huang E.J."/>
            <person name="Li L.F."/>
            <person name="Wei W."/>
            <person name="Gao Y.C."/>
            <person name="Liu J.Z."/>
            <person name="Shao H.Z."/>
            <person name="Wang X."/>
            <person name="Wang C.C."/>
            <person name="Yang T.C."/>
            <person name="Huo Q.B."/>
            <person name="Li W."/>
            <person name="Chen H.Y."/>
            <person name="Chen S.E."/>
            <person name="Zhou L.G."/>
            <person name="Ni X.B."/>
            <person name="Tian J.H."/>
            <person name="Sheng Y."/>
            <person name="Liu T."/>
            <person name="Pan Y.S."/>
            <person name="Xia L.Y."/>
            <person name="Li J."/>
            <person name="Zhao F."/>
            <person name="Cao W.C."/>
        </authorList>
    </citation>
    <scope>NUCLEOTIDE SEQUENCE [LARGE SCALE GENOMIC DNA]</scope>
    <source>
        <strain evidence="1">Iper-2018</strain>
    </source>
</reference>
<accession>A0AC60P257</accession>
<protein>
    <submittedName>
        <fullName evidence="1">Uncharacterized protein</fullName>
    </submittedName>
</protein>
<name>A0AC60P257_IXOPE</name>
<sequence>MPTEDLIKEPLCACDNLPAHWEKGRRRPPSSVSSRKRLTPILPAKMDAISDHINSNGQQEDGLACRRQDDGIVEQHPSTTVVLTFPTDRAMPQRIYHGFTSHLVEEYFGQADHTATRSVAPEKNQNAPTPAATIHPHIPDVREKRPPLLQNYFLSSTEGKQGAKLHHQIRKLFAANHDQSFPTEHLQRKLPVRS</sequence>
<gene>
    <name evidence="1" type="ORF">HPB47_009459</name>
</gene>
<evidence type="ECO:0000313" key="1">
    <source>
        <dbReference type="EMBL" id="KAG0413397.1"/>
    </source>
</evidence>
<evidence type="ECO:0000313" key="2">
    <source>
        <dbReference type="Proteomes" id="UP000805193"/>
    </source>
</evidence>